<proteinExistence type="predicted"/>
<feature type="compositionally biased region" description="Low complexity" evidence="1">
    <location>
        <begin position="314"/>
        <end position="343"/>
    </location>
</feature>
<sequence length="953" mass="102244">MYNAAQRHGHEDQTNSGQEGRAASAKHSLGSLPASRERSTTATSLTHADGNSNSRTSHWHSIVMTKDAENNNNKLFPVFIQNLSDGLLASYVPTAEKLSIWLNSSKAYYALARPTIIKLMEAAHDAVRRQSGHPQQSFHISRSTDALKPWAEPFVKIVRTVAPFYPLFTERELQARLRVLIQTICENVDEYLSQIQLVQRESSSAHNVPPNPAVPRMRAPARPTVAERPPAPSLHIDTQVNPQPAPASANAASHHRTATVLSPLAASYGAPIRRGSPAALIPQPTPIRPFPTPSISSHPSTSTQADAPSWVPLAARTSTTPSSAASSTVPTPASSANLQSAKTTSKHKAKAKKKIVLEDDFIQADLDWFKDTEEHRQSERRDTSVSSQTKQPGSAAGADGAVSSKVVPEPVEKPPDAAVEDAGQKQVESSQSAVMDNAAEAMAEKIKQVSQDTTITDTDALMTEPELSHELVQVPTDVVMVDSTQEPTIKSSRPISDLQVQTPVEDANDVVMREPEEEPIDAVMDLPEEKPAVKEAEGTLGTVESVTDEPDEQWVESIVTAIDDAVEEPPEATTNEVAECPAEDLVESDVIMVEPVEEALTNPLDSTIHEPDEAQGVHGGSVAPERLETAITPSSVPGRLSDTPIVEMDQTAEVQIKTPSLPVAVKTEEVEPADAAFATSLKRRRTSVVVADSAAGTSAINDRSSPERRASTPVSSKRSRIFNGEPDTDILSAPHSLSPPPEQPRASGSPSPGALEMHTGDTLTMDVEKTTSAPQEPPPNSDVALQVPQGTSMMDSESTAENKAPLRNPPAPRLSRGFRPKAPAQKVVPLNTATSSGMTRVLACARGSEKSSATLELEFRLSDEQAAQLARWAKRYDTDEDVSTSKCVSLACYTYSQCISYATKHPNAQALDCGPPTTWPADGRLYAALDTGEGARTILLSPRSIALRITALI</sequence>
<accession>A0A1C7LN98</accession>
<dbReference type="STRING" id="5627.A0A1C7LN98"/>
<feature type="compositionally biased region" description="Low complexity" evidence="1">
    <location>
        <begin position="393"/>
        <end position="409"/>
    </location>
</feature>
<name>A0A1C7LN98_GRIFR</name>
<feature type="compositionally biased region" description="Pro residues" evidence="1">
    <location>
        <begin position="283"/>
        <end position="292"/>
    </location>
</feature>
<feature type="compositionally biased region" description="Basic and acidic residues" evidence="1">
    <location>
        <begin position="373"/>
        <end position="383"/>
    </location>
</feature>
<feature type="region of interest" description="Disordered" evidence="1">
    <location>
        <begin position="275"/>
        <end position="352"/>
    </location>
</feature>
<organism evidence="2 3">
    <name type="scientific">Grifola frondosa</name>
    <name type="common">Maitake</name>
    <name type="synonym">Polyporus frondosus</name>
    <dbReference type="NCBI Taxonomy" id="5627"/>
    <lineage>
        <taxon>Eukaryota</taxon>
        <taxon>Fungi</taxon>
        <taxon>Dikarya</taxon>
        <taxon>Basidiomycota</taxon>
        <taxon>Agaricomycotina</taxon>
        <taxon>Agaricomycetes</taxon>
        <taxon>Polyporales</taxon>
        <taxon>Grifolaceae</taxon>
        <taxon>Grifola</taxon>
    </lineage>
</organism>
<dbReference type="EMBL" id="LUGG01000032">
    <property type="protein sequence ID" value="OBZ66232.1"/>
    <property type="molecule type" value="Genomic_DNA"/>
</dbReference>
<feature type="compositionally biased region" description="Low complexity" evidence="1">
    <location>
        <begin position="214"/>
        <end position="226"/>
    </location>
</feature>
<reference evidence="2 3" key="1">
    <citation type="submission" date="2016-03" db="EMBL/GenBank/DDBJ databases">
        <title>Whole genome sequencing of Grifola frondosa 9006-11.</title>
        <authorList>
            <person name="Min B."/>
            <person name="Park H."/>
            <person name="Kim J.-G."/>
            <person name="Cho H."/>
            <person name="Oh Y.-L."/>
            <person name="Kong W.-S."/>
            <person name="Choi I.-G."/>
        </authorList>
    </citation>
    <scope>NUCLEOTIDE SEQUENCE [LARGE SCALE GENOMIC DNA]</scope>
    <source>
        <strain evidence="2 3">9006-11</strain>
    </source>
</reference>
<comment type="caution">
    <text evidence="2">The sequence shown here is derived from an EMBL/GenBank/DDBJ whole genome shotgun (WGS) entry which is preliminary data.</text>
</comment>
<feature type="compositionally biased region" description="Low complexity" evidence="1">
    <location>
        <begin position="293"/>
        <end position="303"/>
    </location>
</feature>
<protein>
    <submittedName>
        <fullName evidence="2">Uncharacterized protein</fullName>
    </submittedName>
</protein>
<evidence type="ECO:0000313" key="2">
    <source>
        <dbReference type="EMBL" id="OBZ66232.1"/>
    </source>
</evidence>
<gene>
    <name evidence="2" type="ORF">A0H81_13723</name>
</gene>
<feature type="region of interest" description="Disordered" evidence="1">
    <location>
        <begin position="698"/>
        <end position="809"/>
    </location>
</feature>
<feature type="compositionally biased region" description="Polar residues" evidence="1">
    <location>
        <begin position="40"/>
        <end position="56"/>
    </location>
</feature>
<keyword evidence="3" id="KW-1185">Reference proteome</keyword>
<feature type="region of interest" description="Disordered" evidence="1">
    <location>
        <begin position="373"/>
        <end position="425"/>
    </location>
</feature>
<dbReference type="AlphaFoldDB" id="A0A1C7LN98"/>
<evidence type="ECO:0000313" key="3">
    <source>
        <dbReference type="Proteomes" id="UP000092993"/>
    </source>
</evidence>
<feature type="region of interest" description="Disordered" evidence="1">
    <location>
        <begin position="203"/>
        <end position="255"/>
    </location>
</feature>
<dbReference type="OMA" id="QPAEHMV"/>
<evidence type="ECO:0000256" key="1">
    <source>
        <dbReference type="SAM" id="MobiDB-lite"/>
    </source>
</evidence>
<dbReference type="OrthoDB" id="3040699at2759"/>
<feature type="compositionally biased region" description="Polar residues" evidence="1">
    <location>
        <begin position="788"/>
        <end position="801"/>
    </location>
</feature>
<dbReference type="Proteomes" id="UP000092993">
    <property type="component" value="Unassembled WGS sequence"/>
</dbReference>
<feature type="region of interest" description="Disordered" evidence="1">
    <location>
        <begin position="1"/>
        <end position="57"/>
    </location>
</feature>